<gene>
    <name evidence="1" type="ORF">LCGC14_1349080</name>
</gene>
<organism evidence="1">
    <name type="scientific">marine sediment metagenome</name>
    <dbReference type="NCBI Taxonomy" id="412755"/>
    <lineage>
        <taxon>unclassified sequences</taxon>
        <taxon>metagenomes</taxon>
        <taxon>ecological metagenomes</taxon>
    </lineage>
</organism>
<evidence type="ECO:0000313" key="1">
    <source>
        <dbReference type="EMBL" id="KKM79518.1"/>
    </source>
</evidence>
<protein>
    <submittedName>
        <fullName evidence="1">Uncharacterized protein</fullName>
    </submittedName>
</protein>
<dbReference type="EMBL" id="LAZR01008322">
    <property type="protein sequence ID" value="KKM79518.1"/>
    <property type="molecule type" value="Genomic_DNA"/>
</dbReference>
<reference evidence="1" key="1">
    <citation type="journal article" date="2015" name="Nature">
        <title>Complex archaea that bridge the gap between prokaryotes and eukaryotes.</title>
        <authorList>
            <person name="Spang A."/>
            <person name="Saw J.H."/>
            <person name="Jorgensen S.L."/>
            <person name="Zaremba-Niedzwiedzka K."/>
            <person name="Martijn J."/>
            <person name="Lind A.E."/>
            <person name="van Eijk R."/>
            <person name="Schleper C."/>
            <person name="Guy L."/>
            <person name="Ettema T.J."/>
        </authorList>
    </citation>
    <scope>NUCLEOTIDE SEQUENCE</scope>
</reference>
<proteinExistence type="predicted"/>
<comment type="caution">
    <text evidence="1">The sequence shown here is derived from an EMBL/GenBank/DDBJ whole genome shotgun (WGS) entry which is preliminary data.</text>
</comment>
<name>A0A0F9KC49_9ZZZZ</name>
<accession>A0A0F9KC49</accession>
<sequence>MSNLGPWEQAAMDYEVGIFKDCTLGAHFVGGIIMGMAIATRHPEYAQAAVSVSRQRYEKELPDSEDFDIGVENFIRAVPVQVHDEDTDDSSS</sequence>
<dbReference type="AlphaFoldDB" id="A0A0F9KC49"/>